<dbReference type="EMBL" id="CADEAL010004234">
    <property type="protein sequence ID" value="CAB1454966.1"/>
    <property type="molecule type" value="Genomic_DNA"/>
</dbReference>
<dbReference type="Proteomes" id="UP001153269">
    <property type="component" value="Unassembled WGS sequence"/>
</dbReference>
<comment type="caution">
    <text evidence="1">The sequence shown here is derived from an EMBL/GenBank/DDBJ whole genome shotgun (WGS) entry which is preliminary data.</text>
</comment>
<name>A0A9N7Z8W7_PLEPL</name>
<gene>
    <name evidence="1" type="ORF">PLEPLA_LOCUS42736</name>
</gene>
<evidence type="ECO:0000313" key="2">
    <source>
        <dbReference type="Proteomes" id="UP001153269"/>
    </source>
</evidence>
<sequence>MDTIFPDLVSCSDSKQVPSEPHPVSVRQEVCRAGSMRCPKSRSEFLVKGKGAVLYDYLGVPLLFPTHKERSTGCLHLLGPTESPWVEKQSACYESINGSPSWSFPLVIECRRDATVRCVRPCA</sequence>
<protein>
    <submittedName>
        <fullName evidence="1">Uncharacterized protein</fullName>
    </submittedName>
</protein>
<reference evidence="1" key="1">
    <citation type="submission" date="2020-03" db="EMBL/GenBank/DDBJ databases">
        <authorList>
            <person name="Weist P."/>
        </authorList>
    </citation>
    <scope>NUCLEOTIDE SEQUENCE</scope>
</reference>
<keyword evidence="2" id="KW-1185">Reference proteome</keyword>
<evidence type="ECO:0000313" key="1">
    <source>
        <dbReference type="EMBL" id="CAB1454966.1"/>
    </source>
</evidence>
<accession>A0A9N7Z8W7</accession>
<proteinExistence type="predicted"/>
<dbReference type="AlphaFoldDB" id="A0A9N7Z8W7"/>
<organism evidence="1 2">
    <name type="scientific">Pleuronectes platessa</name>
    <name type="common">European plaice</name>
    <dbReference type="NCBI Taxonomy" id="8262"/>
    <lineage>
        <taxon>Eukaryota</taxon>
        <taxon>Metazoa</taxon>
        <taxon>Chordata</taxon>
        <taxon>Craniata</taxon>
        <taxon>Vertebrata</taxon>
        <taxon>Euteleostomi</taxon>
        <taxon>Actinopterygii</taxon>
        <taxon>Neopterygii</taxon>
        <taxon>Teleostei</taxon>
        <taxon>Neoteleostei</taxon>
        <taxon>Acanthomorphata</taxon>
        <taxon>Carangaria</taxon>
        <taxon>Pleuronectiformes</taxon>
        <taxon>Pleuronectoidei</taxon>
        <taxon>Pleuronectidae</taxon>
        <taxon>Pleuronectes</taxon>
    </lineage>
</organism>